<dbReference type="InterPro" id="IPR023795">
    <property type="entry name" value="Serpin_CS"/>
</dbReference>
<protein>
    <submittedName>
        <fullName evidence="4">Serpin family protein</fullName>
    </submittedName>
</protein>
<feature type="chain" id="PRO_5019728231" evidence="2">
    <location>
        <begin position="25"/>
        <end position="435"/>
    </location>
</feature>
<dbReference type="InterPro" id="IPR036186">
    <property type="entry name" value="Serpin_sf"/>
</dbReference>
<dbReference type="InterPro" id="IPR000215">
    <property type="entry name" value="Serpin_fam"/>
</dbReference>
<evidence type="ECO:0000313" key="4">
    <source>
        <dbReference type="EMBL" id="BBD96720.1"/>
    </source>
</evidence>
<dbReference type="CDD" id="cd19590">
    <property type="entry name" value="serpin_thermopin-like"/>
    <property type="match status" value="1"/>
</dbReference>
<dbReference type="PROSITE" id="PS00284">
    <property type="entry name" value="SERPIN"/>
    <property type="match status" value="1"/>
</dbReference>
<dbReference type="KEGG" id="sami:SAMIE_1002210"/>
<dbReference type="PANTHER" id="PTHR11461">
    <property type="entry name" value="SERINE PROTEASE INHIBITOR, SERPIN"/>
    <property type="match status" value="1"/>
</dbReference>
<comment type="similarity">
    <text evidence="1">Belongs to the serpin family.</text>
</comment>
<keyword evidence="5" id="KW-1185">Reference proteome</keyword>
<accession>A0A494W7V5</accession>
<organism evidence="4 5">
    <name type="scientific">Sphingobium amiense</name>
    <dbReference type="NCBI Taxonomy" id="135719"/>
    <lineage>
        <taxon>Bacteria</taxon>
        <taxon>Pseudomonadati</taxon>
        <taxon>Pseudomonadota</taxon>
        <taxon>Alphaproteobacteria</taxon>
        <taxon>Sphingomonadales</taxon>
        <taxon>Sphingomonadaceae</taxon>
        <taxon>Sphingobium</taxon>
    </lineage>
</organism>
<dbReference type="PANTHER" id="PTHR11461:SF211">
    <property type="entry name" value="GH10112P-RELATED"/>
    <property type="match status" value="1"/>
</dbReference>
<dbReference type="GO" id="GO:0005615">
    <property type="term" value="C:extracellular space"/>
    <property type="evidence" value="ECO:0007669"/>
    <property type="project" value="InterPro"/>
</dbReference>
<feature type="signal peptide" evidence="2">
    <location>
        <begin position="1"/>
        <end position="24"/>
    </location>
</feature>
<keyword evidence="2" id="KW-0732">Signal</keyword>
<dbReference type="SMART" id="SM00093">
    <property type="entry name" value="SERPIN"/>
    <property type="match status" value="1"/>
</dbReference>
<dbReference type="RefSeq" id="WP_066701459.1">
    <property type="nucleotide sequence ID" value="NZ_AP018664.1"/>
</dbReference>
<evidence type="ECO:0000256" key="1">
    <source>
        <dbReference type="RuleBase" id="RU000411"/>
    </source>
</evidence>
<evidence type="ECO:0000259" key="3">
    <source>
        <dbReference type="SMART" id="SM00093"/>
    </source>
</evidence>
<name>A0A494W7V5_9SPHN</name>
<dbReference type="Pfam" id="PF00079">
    <property type="entry name" value="Serpin"/>
    <property type="match status" value="1"/>
</dbReference>
<proteinExistence type="inferred from homology"/>
<dbReference type="SUPFAM" id="SSF56574">
    <property type="entry name" value="Serpins"/>
    <property type="match status" value="1"/>
</dbReference>
<dbReference type="Proteomes" id="UP000279959">
    <property type="component" value="Chromosome"/>
</dbReference>
<gene>
    <name evidence="4" type="ORF">SAMIE_1002210</name>
</gene>
<dbReference type="AlphaFoldDB" id="A0A494W7V5"/>
<dbReference type="InterPro" id="IPR042185">
    <property type="entry name" value="Serpin_sf_2"/>
</dbReference>
<dbReference type="GO" id="GO:0004867">
    <property type="term" value="F:serine-type endopeptidase inhibitor activity"/>
    <property type="evidence" value="ECO:0007669"/>
    <property type="project" value="InterPro"/>
</dbReference>
<evidence type="ECO:0000256" key="2">
    <source>
        <dbReference type="SAM" id="SignalP"/>
    </source>
</evidence>
<feature type="domain" description="Serpin" evidence="3">
    <location>
        <begin position="57"/>
        <end position="430"/>
    </location>
</feature>
<evidence type="ECO:0000313" key="5">
    <source>
        <dbReference type="Proteomes" id="UP000279959"/>
    </source>
</evidence>
<dbReference type="InterPro" id="IPR042178">
    <property type="entry name" value="Serpin_sf_1"/>
</dbReference>
<reference evidence="4 5" key="1">
    <citation type="submission" date="2018-05" db="EMBL/GenBank/DDBJ databases">
        <title>Complete Genome Sequence of the Nonylphenol-Degrading Bacterium Sphingobium amiense DSM 16289T.</title>
        <authorList>
            <person name="Ootsuka M."/>
            <person name="Nishizawa T."/>
            <person name="Ohta H."/>
        </authorList>
    </citation>
    <scope>NUCLEOTIDE SEQUENCE [LARGE SCALE GENOMIC DNA]</scope>
    <source>
        <strain evidence="4 5">DSM 16289</strain>
    </source>
</reference>
<dbReference type="InterPro" id="IPR023796">
    <property type="entry name" value="Serpin_dom"/>
</dbReference>
<sequence length="435" mass="47709">MKLTLCAVMLASLAVLPSQGMAQAATSDGEVSHQGVQPVAVSSRAEETVSGINAFSLDLYRHMLADGGNLFLSPASVSTAVALAYRGAAGRTATELRSVLHYNADPKAYLPLSAEAFAAISPVGEARTLQMANAIWVQDGLPLHVDYRMDVQKYMSAGLHYTDFRKDHEKSRVEINAWVAKATSDRIRDLLERDKVTKETRTVLVNAIYWKGRWASPFDAKLTRTEPFRRLDGKKAPMLLMQQRGQFASLHRGGVQVIDLPYAGSNMAMTIFLPGDPEGFRRFESGLTDKKLSRWLNDLRSAPLRDTILTIPRMHAEWGMDLKEPLHDMGAPTPFSDAADFSGMAPLKGSGPGAEGLKITQIIHQARLDVDEYGAEAAASTAVTGDIISSGRRGPPPPPPVVFRADRPFFYLLRDRSSGLILFMGRHVMTNDRTD</sequence>
<dbReference type="Gene3D" id="2.30.39.10">
    <property type="entry name" value="Alpha-1-antitrypsin, domain 1"/>
    <property type="match status" value="1"/>
</dbReference>
<dbReference type="EMBL" id="AP018664">
    <property type="protein sequence ID" value="BBD96720.1"/>
    <property type="molecule type" value="Genomic_DNA"/>
</dbReference>
<dbReference type="Gene3D" id="3.30.497.10">
    <property type="entry name" value="Antithrombin, subunit I, domain 2"/>
    <property type="match status" value="1"/>
</dbReference>